<accession>A0A0P8CYS8</accession>
<dbReference type="PANTHER" id="PTHR43544:SF12">
    <property type="entry name" value="NAD(P)-BINDING ROSSMANN-FOLD SUPERFAMILY PROTEIN"/>
    <property type="match status" value="1"/>
</dbReference>
<dbReference type="InterPro" id="IPR036291">
    <property type="entry name" value="NAD(P)-bd_dom_sf"/>
</dbReference>
<evidence type="ECO:0000313" key="1">
    <source>
        <dbReference type="EMBL" id="KPQ28708.1"/>
    </source>
</evidence>
<dbReference type="OrthoDB" id="9785826at2"/>
<dbReference type="GO" id="GO:0005737">
    <property type="term" value="C:cytoplasm"/>
    <property type="evidence" value="ECO:0007669"/>
    <property type="project" value="TreeGrafter"/>
</dbReference>
<name>A0A0P8CYS8_9GAMM</name>
<dbReference type="Proteomes" id="UP000050416">
    <property type="component" value="Unassembled WGS sequence"/>
</dbReference>
<dbReference type="InterPro" id="IPR002347">
    <property type="entry name" value="SDR_fam"/>
</dbReference>
<reference evidence="1 2" key="1">
    <citation type="submission" date="2015-09" db="EMBL/GenBank/DDBJ databases">
        <title>Identification and resolution of microdiversity through metagenomic sequencing of parallel consortia.</title>
        <authorList>
            <person name="Nelson W.C."/>
            <person name="Romine M.F."/>
            <person name="Lindemann S.R."/>
        </authorList>
    </citation>
    <scope>NUCLEOTIDE SEQUENCE [LARGE SCALE GENOMIC DNA]</scope>
    <source>
        <strain evidence="1">HL-55</strain>
    </source>
</reference>
<dbReference type="InterPro" id="IPR051468">
    <property type="entry name" value="Fungal_SecMetab_SDRs"/>
</dbReference>
<dbReference type="EMBL" id="LJZQ01000012">
    <property type="protein sequence ID" value="KPQ28708.1"/>
    <property type="molecule type" value="Genomic_DNA"/>
</dbReference>
<dbReference type="Gene3D" id="3.40.50.720">
    <property type="entry name" value="NAD(P)-binding Rossmann-like Domain"/>
    <property type="match status" value="1"/>
</dbReference>
<dbReference type="AlphaFoldDB" id="A0A0P8CYS8"/>
<evidence type="ECO:0000313" key="2">
    <source>
        <dbReference type="Proteomes" id="UP000050416"/>
    </source>
</evidence>
<organism evidence="1 2">
    <name type="scientific">Marinobacter excellens HL-55</name>
    <dbReference type="NCBI Taxonomy" id="1305731"/>
    <lineage>
        <taxon>Bacteria</taxon>
        <taxon>Pseudomonadati</taxon>
        <taxon>Pseudomonadota</taxon>
        <taxon>Gammaproteobacteria</taxon>
        <taxon>Pseudomonadales</taxon>
        <taxon>Marinobacteraceae</taxon>
        <taxon>Marinobacter</taxon>
    </lineage>
</organism>
<dbReference type="PATRIC" id="fig|1305731.5.peg.225"/>
<protein>
    <submittedName>
        <fullName evidence="1">Dehydrogenase</fullName>
    </submittedName>
</protein>
<dbReference type="GO" id="GO:0016491">
    <property type="term" value="F:oxidoreductase activity"/>
    <property type="evidence" value="ECO:0007669"/>
    <property type="project" value="TreeGrafter"/>
</dbReference>
<dbReference type="PRINTS" id="PR00081">
    <property type="entry name" value="GDHRDH"/>
</dbReference>
<dbReference type="STRING" id="1305731.GCA_000934705_02567"/>
<comment type="caution">
    <text evidence="1">The sequence shown here is derived from an EMBL/GenBank/DDBJ whole genome shotgun (WGS) entry which is preliminary data.</text>
</comment>
<dbReference type="SUPFAM" id="SSF51735">
    <property type="entry name" value="NAD(P)-binding Rossmann-fold domains"/>
    <property type="match status" value="1"/>
</dbReference>
<dbReference type="CDD" id="cd05325">
    <property type="entry name" value="carb_red_sniffer_like_SDR_c"/>
    <property type="match status" value="1"/>
</dbReference>
<dbReference type="PANTHER" id="PTHR43544">
    <property type="entry name" value="SHORT-CHAIN DEHYDROGENASE/REDUCTASE"/>
    <property type="match status" value="1"/>
</dbReference>
<sequence>MATVIAGISGAIGSALATRYLQDQPEQTLIGLCRYPEQVPEALQQSSRVHLLPWDAAAPEHTLQNPDIEALLDRYGGIDDLIYAAGLLHDDGMFPEKRLEDLSADNLARAFQVNCIGFGMLVQALARGLRGKRLKRVIAVSAKVGSISDNHLGGWYAYRCSKAALNMMVKNLSVELPRRYAPIACVALHPGTTRSALSAPFSQSLASLQVHDPAETADNLFGVIQALTESDNGRFVSWDGSDLPW</sequence>
<proteinExistence type="predicted"/>
<gene>
    <name evidence="1" type="ORF">HLUCCX14_09400</name>
</gene>
<dbReference type="Pfam" id="PF00106">
    <property type="entry name" value="adh_short"/>
    <property type="match status" value="1"/>
</dbReference>